<comment type="catalytic activity">
    <reaction evidence="4">
        <text>ATP + (deoxyribonucleotide)n-3'-hydroxyl + 5'-phospho-(deoxyribonucleotide)m = (deoxyribonucleotide)n+m + AMP + diphosphate.</text>
        <dbReference type="EC" id="6.5.1.1"/>
    </reaction>
</comment>
<feature type="domain" description="DNA ligase ATP-dependent C-terminal" evidence="6">
    <location>
        <begin position="228"/>
        <end position="322"/>
    </location>
</feature>
<evidence type="ECO:0000259" key="5">
    <source>
        <dbReference type="Pfam" id="PF01068"/>
    </source>
</evidence>
<dbReference type="EMBL" id="KF602048">
    <property type="protein sequence ID" value="AHE38996.1"/>
    <property type="molecule type" value="Genomic_DNA"/>
</dbReference>
<gene>
    <name evidence="7" type="ORF">pFRL3_219</name>
</gene>
<dbReference type="InterPro" id="IPR012309">
    <property type="entry name" value="DNA_ligase_ATP-dep_C"/>
</dbReference>
<dbReference type="PANTHER" id="PTHR45674:SF4">
    <property type="entry name" value="DNA LIGASE 1"/>
    <property type="match status" value="1"/>
</dbReference>
<dbReference type="GO" id="GO:0006310">
    <property type="term" value="P:DNA recombination"/>
    <property type="evidence" value="ECO:0007669"/>
    <property type="project" value="InterPro"/>
</dbReference>
<dbReference type="PANTHER" id="PTHR45674">
    <property type="entry name" value="DNA LIGASE 1/3 FAMILY MEMBER"/>
    <property type="match status" value="1"/>
</dbReference>
<dbReference type="SUPFAM" id="SSF56091">
    <property type="entry name" value="DNA ligase/mRNA capping enzyme, catalytic domain"/>
    <property type="match status" value="1"/>
</dbReference>
<dbReference type="Pfam" id="PF04679">
    <property type="entry name" value="DNA_ligase_A_C"/>
    <property type="match status" value="1"/>
</dbReference>
<dbReference type="AlphaFoldDB" id="V9Z6J4"/>
<keyword evidence="7" id="KW-0614">Plasmid</keyword>
<dbReference type="Gene3D" id="2.40.50.140">
    <property type="entry name" value="Nucleic acid-binding proteins"/>
    <property type="match status" value="1"/>
</dbReference>
<dbReference type="CDD" id="cd07970">
    <property type="entry name" value="OBF_DNA_ligase_LigC"/>
    <property type="match status" value="1"/>
</dbReference>
<dbReference type="GO" id="GO:0005524">
    <property type="term" value="F:ATP binding"/>
    <property type="evidence" value="ECO:0007669"/>
    <property type="project" value="InterPro"/>
</dbReference>
<dbReference type="InterPro" id="IPR012340">
    <property type="entry name" value="NA-bd_OB-fold"/>
</dbReference>
<dbReference type="GO" id="GO:0006281">
    <property type="term" value="P:DNA repair"/>
    <property type="evidence" value="ECO:0007669"/>
    <property type="project" value="InterPro"/>
</dbReference>
<dbReference type="InterPro" id="IPR050191">
    <property type="entry name" value="ATP-dep_DNA_ligase"/>
</dbReference>
<reference evidence="7" key="1">
    <citation type="submission" date="2013-09" db="EMBL/GenBank/DDBJ databases">
        <title>Complete nucleotide sequence of Streptomyces linear plasmid pFRL3.</title>
        <authorList>
            <person name="Chen Z."/>
            <person name="Fang P."/>
            <person name="Qin Z."/>
        </authorList>
    </citation>
    <scope>NUCLEOTIDE SEQUENCE</scope>
    <source>
        <plasmid evidence="7">pFRL3</plasmid>
    </source>
</reference>
<name>V9Z6J4_9ACTN</name>
<dbReference type="InterPro" id="IPR044117">
    <property type="entry name" value="OBF_LigC-like"/>
</dbReference>
<keyword evidence="3 7" id="KW-0436">Ligase</keyword>
<evidence type="ECO:0000259" key="6">
    <source>
        <dbReference type="Pfam" id="PF04679"/>
    </source>
</evidence>
<comment type="similarity">
    <text evidence="1">Belongs to the ATP-dependent DNA ligase family.</text>
</comment>
<geneLocation type="plasmid" evidence="7">
    <name>pFRL3</name>
</geneLocation>
<dbReference type="GO" id="GO:0003910">
    <property type="term" value="F:DNA ligase (ATP) activity"/>
    <property type="evidence" value="ECO:0007669"/>
    <property type="project" value="UniProtKB-EC"/>
</dbReference>
<dbReference type="EC" id="6.5.1.1" evidence="2"/>
<proteinExistence type="inferred from homology"/>
<evidence type="ECO:0000313" key="7">
    <source>
        <dbReference type="EMBL" id="AHE38996.1"/>
    </source>
</evidence>
<dbReference type="InterPro" id="IPR012310">
    <property type="entry name" value="DNA_ligase_ATP-dep_cent"/>
</dbReference>
<organism evidence="7">
    <name type="scientific">Streptomyces sp. FR1</name>
    <dbReference type="NCBI Taxonomy" id="349971"/>
    <lineage>
        <taxon>Bacteria</taxon>
        <taxon>Bacillati</taxon>
        <taxon>Actinomycetota</taxon>
        <taxon>Actinomycetes</taxon>
        <taxon>Kitasatosporales</taxon>
        <taxon>Streptomycetaceae</taxon>
        <taxon>Streptomyces</taxon>
    </lineage>
</organism>
<sequence>MCVPVALTPPIKPMLAEARRDLPPEGALPGGLAFEPKPDGFRAIIFARPGLVMVQSRRGADLTASFPDIAEAAAAVAQEDLVLDGELVVPHAGRLNFIELQHRARRRGRKAIQAASEKPAYLIVFDVLQLAGAELLEVPYSGRRGHLEDLFARDTLKAPFTLCPATTDRRQAQDWLDPSWGTVGIEGVVVKGQSQPVLLDQRAWVKVRSRTTAEAIIASVTGSVDNPTTLLLGRYDADGRLRLVARTTPLPTAMRRDLAQRLALGGPEHPWTGQRFSAGWGTQAELHHQPVRPGLVAEFLADTAVDAGRFRHPVVFQRVRDDLAPDDIPLMDG</sequence>
<dbReference type="Gene3D" id="3.30.470.30">
    <property type="entry name" value="DNA ligase/mRNA capping enzyme"/>
    <property type="match status" value="1"/>
</dbReference>
<accession>V9Z6J4</accession>
<protein>
    <recommendedName>
        <fullName evidence="2">DNA ligase (ATP)</fullName>
        <ecNumber evidence="2">6.5.1.1</ecNumber>
    </recommendedName>
</protein>
<evidence type="ECO:0000256" key="1">
    <source>
        <dbReference type="ARBA" id="ARBA00007572"/>
    </source>
</evidence>
<evidence type="ECO:0000256" key="2">
    <source>
        <dbReference type="ARBA" id="ARBA00012727"/>
    </source>
</evidence>
<evidence type="ECO:0000256" key="3">
    <source>
        <dbReference type="ARBA" id="ARBA00022598"/>
    </source>
</evidence>
<feature type="domain" description="ATP-dependent DNA ligase family profile" evidence="5">
    <location>
        <begin position="13"/>
        <end position="207"/>
    </location>
</feature>
<dbReference type="Pfam" id="PF01068">
    <property type="entry name" value="DNA_ligase_A_M"/>
    <property type="match status" value="1"/>
</dbReference>
<evidence type="ECO:0000256" key="4">
    <source>
        <dbReference type="ARBA" id="ARBA00034003"/>
    </source>
</evidence>